<gene>
    <name evidence="1" type="ORF">BS101_00520</name>
</gene>
<dbReference type="OrthoDB" id="3197444at2"/>
<organism evidence="1 2">
    <name type="scientific">Clostridium kluyveri</name>
    <dbReference type="NCBI Taxonomy" id="1534"/>
    <lineage>
        <taxon>Bacteria</taxon>
        <taxon>Bacillati</taxon>
        <taxon>Bacillota</taxon>
        <taxon>Clostridia</taxon>
        <taxon>Eubacteriales</taxon>
        <taxon>Clostridiaceae</taxon>
        <taxon>Clostridium</taxon>
    </lineage>
</organism>
<proteinExistence type="predicted"/>
<sequence length="443" mass="50583">MSKEIDELKKIAGDYKTWALKARSKYIDLRLNNETEIRALYVRLVHDISNELKKEGTSKIRRRQLETLITALKKQQDKLEGQLTMNLEKYIKANAEAATKYAKAIDIKVVQEAGVSKVSTSKVRELYFSSNQRAIEACWARLHKGLYLSDRIWTKSKRYRENITEIIQSAVAEGQDCVKTARMLEKYVRTGKKTLAKQYPNMMKRMGNRVPEDICYESLRLARTEMTAAYGEATIQSAMVSPSCSGVKFILSGSHPKYDICDHICGIDDYGLGIGCYPVDKAPAYPFHPNCLCVTLTINENPSDFVDRLKRWNKNPGSEPGLEQWYQNIYKKSSMYIDDISKIPYNGIKRVDSKGKIPAETTPNSVIDKLGKDGKVNNRTIYDNEGKMKTQINPTNHGNPKMHPYGKNGEHAHDIIWENGKIVGRHARELTEKERKIHKDILE</sequence>
<dbReference type="RefSeq" id="WP_073537074.1">
    <property type="nucleotide sequence ID" value="NZ_CP018335.1"/>
</dbReference>
<dbReference type="AlphaFoldDB" id="A0A1L5F2Y0"/>
<reference evidence="1 2" key="1">
    <citation type="submission" date="2016-12" db="EMBL/GenBank/DDBJ databases">
        <title>Complete genome sequence of Clostridium kluyveri JZZ isolated from the pit mud of a Chinese flavor liquor-making factory.</title>
        <authorList>
            <person name="Wang Y."/>
        </authorList>
    </citation>
    <scope>NUCLEOTIDE SEQUENCE [LARGE SCALE GENOMIC DNA]</scope>
    <source>
        <strain evidence="1 2">JZZ</strain>
    </source>
</reference>
<dbReference type="EMBL" id="CP018335">
    <property type="protein sequence ID" value="APM37354.1"/>
    <property type="molecule type" value="Genomic_DNA"/>
</dbReference>
<evidence type="ECO:0008006" key="3">
    <source>
        <dbReference type="Google" id="ProtNLM"/>
    </source>
</evidence>
<accession>A0A1L5F2Y0</accession>
<protein>
    <recommendedName>
        <fullName evidence="3">Phage head morphogenesis domain-containing protein</fullName>
    </recommendedName>
</protein>
<dbReference type="Proteomes" id="UP000184604">
    <property type="component" value="Chromosome"/>
</dbReference>
<evidence type="ECO:0000313" key="2">
    <source>
        <dbReference type="Proteomes" id="UP000184604"/>
    </source>
</evidence>
<evidence type="ECO:0000313" key="1">
    <source>
        <dbReference type="EMBL" id="APM37354.1"/>
    </source>
</evidence>
<name>A0A1L5F2Y0_CLOKL</name>